<dbReference type="GO" id="GO:0009002">
    <property type="term" value="F:serine-type D-Ala-D-Ala carboxypeptidase activity"/>
    <property type="evidence" value="ECO:0007669"/>
    <property type="project" value="UniProtKB-EC"/>
</dbReference>
<dbReference type="PANTHER" id="PTHR46825:SF7">
    <property type="entry name" value="D-ALANYL-D-ALANINE CARBOXYPEPTIDASE"/>
    <property type="match status" value="1"/>
</dbReference>
<dbReference type="RefSeq" id="WP_307266591.1">
    <property type="nucleotide sequence ID" value="NZ_JAUSVX010000001.1"/>
</dbReference>
<keyword evidence="3" id="KW-0645">Protease</keyword>
<dbReference type="Gene3D" id="3.40.710.10">
    <property type="entry name" value="DD-peptidase/beta-lactamase superfamily"/>
    <property type="match status" value="1"/>
</dbReference>
<dbReference type="PANTHER" id="PTHR46825">
    <property type="entry name" value="D-ALANYL-D-ALANINE-CARBOXYPEPTIDASE/ENDOPEPTIDASE AMPH"/>
    <property type="match status" value="1"/>
</dbReference>
<organism evidence="3 4">
    <name type="scientific">Labrys wisconsinensis</name>
    <dbReference type="NCBI Taxonomy" id="425677"/>
    <lineage>
        <taxon>Bacteria</taxon>
        <taxon>Pseudomonadati</taxon>
        <taxon>Pseudomonadota</taxon>
        <taxon>Alphaproteobacteria</taxon>
        <taxon>Hyphomicrobiales</taxon>
        <taxon>Xanthobacteraceae</taxon>
        <taxon>Labrys</taxon>
    </lineage>
</organism>
<keyword evidence="1" id="KW-0732">Signal</keyword>
<comment type="caution">
    <text evidence="3">The sequence shown here is derived from an EMBL/GenBank/DDBJ whole genome shotgun (WGS) entry which is preliminary data.</text>
</comment>
<dbReference type="EMBL" id="JAUSVX010000001">
    <property type="protein sequence ID" value="MDQ0467226.1"/>
    <property type="molecule type" value="Genomic_DNA"/>
</dbReference>
<dbReference type="InterPro" id="IPR050491">
    <property type="entry name" value="AmpC-like"/>
</dbReference>
<dbReference type="EC" id="3.4.16.4" evidence="3"/>
<dbReference type="Pfam" id="PF00144">
    <property type="entry name" value="Beta-lactamase"/>
    <property type="match status" value="1"/>
</dbReference>
<evidence type="ECO:0000313" key="4">
    <source>
        <dbReference type="Proteomes" id="UP001242480"/>
    </source>
</evidence>
<proteinExistence type="predicted"/>
<reference evidence="3 4" key="1">
    <citation type="submission" date="2023-07" db="EMBL/GenBank/DDBJ databases">
        <title>Genomic Encyclopedia of Type Strains, Phase IV (KMG-IV): sequencing the most valuable type-strain genomes for metagenomic binning, comparative biology and taxonomic classification.</title>
        <authorList>
            <person name="Goeker M."/>
        </authorList>
    </citation>
    <scope>NUCLEOTIDE SEQUENCE [LARGE SCALE GENOMIC DNA]</scope>
    <source>
        <strain evidence="3 4">DSM 19619</strain>
    </source>
</reference>
<sequence>MTHAELESGDGLVTVRRRTCRKIMRRAVASAMLSFLVANAGAATDISVSAPAIQARIVDAVDHERKAYGAGGIVPGVLVGVWDGENHSFIRGFGTSDLQTGRPFSPDDHVRIGSITKTFVVSVLLQLVDEGKLSLDDPLSKFDLGVAVPNADHITLRELCQMRSGLFNVFELPQFRNYVPPNSVWEPRQLIRWAVERKPYFAPGRGYHYSNTNYFLLGLVIEVVTGQSVQQAIVTRLLRPFKLDQTSYPATMEMPSPWAHGYAVKPGGGWTDISNIVPVSVVGAAGNMISNLWDMRRWLEFYVGGKTNGPATQKSRLDCIPSGQDNMSFGLGVQCSGDWLGYTGGLPGYSTAAYRYPGGNMTVVVFALNFERNEDPTMADSILRDIAAIVTPGHVPFAAQSAGK</sequence>
<feature type="chain" id="PRO_5045330725" evidence="1">
    <location>
        <begin position="43"/>
        <end position="404"/>
    </location>
</feature>
<keyword evidence="3" id="KW-0378">Hydrolase</keyword>
<keyword evidence="4" id="KW-1185">Reference proteome</keyword>
<keyword evidence="3" id="KW-0121">Carboxypeptidase</keyword>
<evidence type="ECO:0000259" key="2">
    <source>
        <dbReference type="Pfam" id="PF00144"/>
    </source>
</evidence>
<dbReference type="InterPro" id="IPR012338">
    <property type="entry name" value="Beta-lactam/transpept-like"/>
</dbReference>
<protein>
    <submittedName>
        <fullName evidence="3">D-alanyl-D-alanine carboxypeptidase</fullName>
        <ecNumber evidence="3">3.4.16.4</ecNumber>
    </submittedName>
</protein>
<dbReference type="Proteomes" id="UP001242480">
    <property type="component" value="Unassembled WGS sequence"/>
</dbReference>
<evidence type="ECO:0000313" key="3">
    <source>
        <dbReference type="EMBL" id="MDQ0467226.1"/>
    </source>
</evidence>
<dbReference type="SUPFAM" id="SSF56601">
    <property type="entry name" value="beta-lactamase/transpeptidase-like"/>
    <property type="match status" value="1"/>
</dbReference>
<feature type="domain" description="Beta-lactamase-related" evidence="2">
    <location>
        <begin position="70"/>
        <end position="381"/>
    </location>
</feature>
<dbReference type="InterPro" id="IPR001466">
    <property type="entry name" value="Beta-lactam-related"/>
</dbReference>
<gene>
    <name evidence="3" type="ORF">QO011_000221</name>
</gene>
<evidence type="ECO:0000256" key="1">
    <source>
        <dbReference type="SAM" id="SignalP"/>
    </source>
</evidence>
<name>A0ABU0IYY4_9HYPH</name>
<accession>A0ABU0IYY4</accession>
<feature type="signal peptide" evidence="1">
    <location>
        <begin position="1"/>
        <end position="42"/>
    </location>
</feature>